<dbReference type="Proteomes" id="UP000271227">
    <property type="component" value="Unassembled WGS sequence"/>
</dbReference>
<reference evidence="2 3" key="1">
    <citation type="submission" date="2018-10" db="EMBL/GenBank/DDBJ databases">
        <title>Genomic Encyclopedia of Archaeal and Bacterial Type Strains, Phase II (KMG-II): from individual species to whole genera.</title>
        <authorList>
            <person name="Goeker M."/>
        </authorList>
    </citation>
    <scope>NUCLEOTIDE SEQUENCE [LARGE SCALE GENOMIC DNA]</scope>
    <source>
        <strain evidence="2 3">DSM 25217</strain>
    </source>
</reference>
<dbReference type="PANTHER" id="PTHR42912:SF93">
    <property type="entry name" value="N6-ADENOSINE-METHYLTRANSFERASE TMT1A"/>
    <property type="match status" value="1"/>
</dbReference>
<organism evidence="2 3">
    <name type="scientific">Eilatimonas milleporae</name>
    <dbReference type="NCBI Taxonomy" id="911205"/>
    <lineage>
        <taxon>Bacteria</taxon>
        <taxon>Pseudomonadati</taxon>
        <taxon>Pseudomonadota</taxon>
        <taxon>Alphaproteobacteria</taxon>
        <taxon>Kordiimonadales</taxon>
        <taxon>Kordiimonadaceae</taxon>
        <taxon>Eilatimonas</taxon>
    </lineage>
</organism>
<dbReference type="GO" id="GO:0008757">
    <property type="term" value="F:S-adenosylmethionine-dependent methyltransferase activity"/>
    <property type="evidence" value="ECO:0007669"/>
    <property type="project" value="InterPro"/>
</dbReference>
<dbReference type="InParanoid" id="A0A3M0C6S4"/>
<dbReference type="InterPro" id="IPR013216">
    <property type="entry name" value="Methyltransf_11"/>
</dbReference>
<dbReference type="InterPro" id="IPR011991">
    <property type="entry name" value="ArsR-like_HTH"/>
</dbReference>
<dbReference type="PRINTS" id="PR00778">
    <property type="entry name" value="HTHARSR"/>
</dbReference>
<dbReference type="InterPro" id="IPR036390">
    <property type="entry name" value="WH_DNA-bd_sf"/>
</dbReference>
<dbReference type="Pfam" id="PF01022">
    <property type="entry name" value="HTH_5"/>
    <property type="match status" value="1"/>
</dbReference>
<name>A0A3M0C6S4_9PROT</name>
<dbReference type="CDD" id="cd02440">
    <property type="entry name" value="AdoMet_MTases"/>
    <property type="match status" value="1"/>
</dbReference>
<dbReference type="Pfam" id="PF08241">
    <property type="entry name" value="Methyltransf_11"/>
    <property type="match status" value="1"/>
</dbReference>
<dbReference type="NCBIfam" id="NF033788">
    <property type="entry name" value="HTH_metalloreg"/>
    <property type="match status" value="1"/>
</dbReference>
<dbReference type="SMART" id="SM00418">
    <property type="entry name" value="HTH_ARSR"/>
    <property type="match status" value="1"/>
</dbReference>
<dbReference type="InterPro" id="IPR001845">
    <property type="entry name" value="HTH_ArsR_DNA-bd_dom"/>
</dbReference>
<dbReference type="SUPFAM" id="SSF53335">
    <property type="entry name" value="S-adenosyl-L-methionine-dependent methyltransferases"/>
    <property type="match status" value="1"/>
</dbReference>
<protein>
    <submittedName>
        <fullName evidence="2">ArsR family transcriptional regulator</fullName>
    </submittedName>
</protein>
<dbReference type="RefSeq" id="WP_121939529.1">
    <property type="nucleotide sequence ID" value="NZ_REFR01000013.1"/>
</dbReference>
<dbReference type="AlphaFoldDB" id="A0A3M0C6S4"/>
<evidence type="ECO:0000313" key="2">
    <source>
        <dbReference type="EMBL" id="RMB04605.1"/>
    </source>
</evidence>
<dbReference type="Gene3D" id="1.10.10.10">
    <property type="entry name" value="Winged helix-like DNA-binding domain superfamily/Winged helix DNA-binding domain"/>
    <property type="match status" value="1"/>
</dbReference>
<dbReference type="GO" id="GO:0003700">
    <property type="term" value="F:DNA-binding transcription factor activity"/>
    <property type="evidence" value="ECO:0007669"/>
    <property type="project" value="InterPro"/>
</dbReference>
<dbReference type="SUPFAM" id="SSF46785">
    <property type="entry name" value="Winged helix' DNA-binding domain"/>
    <property type="match status" value="1"/>
</dbReference>
<proteinExistence type="predicted"/>
<feature type="domain" description="HTH arsR-type" evidence="1">
    <location>
        <begin position="1"/>
        <end position="90"/>
    </location>
</feature>
<accession>A0A3M0C6S4</accession>
<dbReference type="InterPro" id="IPR036388">
    <property type="entry name" value="WH-like_DNA-bd_sf"/>
</dbReference>
<keyword evidence="3" id="KW-1185">Reference proteome</keyword>
<dbReference type="PROSITE" id="PS50987">
    <property type="entry name" value="HTH_ARSR_2"/>
    <property type="match status" value="1"/>
</dbReference>
<dbReference type="InterPro" id="IPR050508">
    <property type="entry name" value="Methyltransf_Superfamily"/>
</dbReference>
<sequence>MDAVLTILRAAGELTRLRILALLRRGALAVNEIVDVLGQSQPRVSRHLKLLCDAGLLDRFREGTLIFYRLSDTGLGQQLRDSILSFMDEADPQILADRDALKAIRHARVARSQAYFRANAEKWDEIRSLYVPEAEVEAALLDLAGSRAIGHLLDVGTGTGRMLQLFADRSHTGLGIDLSREMLAVARGELSRLSLDHCQVRQADMYGLPVDDGSQDLVVFHQVLHFAEHPEDALREAARVLAPAGRLLIADFAPHDEEMLREQHAHRRLGFDTDEVIRWAAEAGLKSRAVRHLDGGRLRVTLWRFDKAGMPDMRGADSKVGEAA</sequence>
<evidence type="ECO:0000259" key="1">
    <source>
        <dbReference type="PROSITE" id="PS50987"/>
    </source>
</evidence>
<dbReference type="OrthoDB" id="9789575at2"/>
<gene>
    <name evidence="2" type="ORF">BXY39_2875</name>
</gene>
<evidence type="ECO:0000313" key="3">
    <source>
        <dbReference type="Proteomes" id="UP000271227"/>
    </source>
</evidence>
<dbReference type="Gene3D" id="3.40.50.150">
    <property type="entry name" value="Vaccinia Virus protein VP39"/>
    <property type="match status" value="1"/>
</dbReference>
<dbReference type="InterPro" id="IPR029063">
    <property type="entry name" value="SAM-dependent_MTases_sf"/>
</dbReference>
<comment type="caution">
    <text evidence="2">The sequence shown here is derived from an EMBL/GenBank/DDBJ whole genome shotgun (WGS) entry which is preliminary data.</text>
</comment>
<dbReference type="PANTHER" id="PTHR42912">
    <property type="entry name" value="METHYLTRANSFERASE"/>
    <property type="match status" value="1"/>
</dbReference>
<dbReference type="CDD" id="cd00090">
    <property type="entry name" value="HTH_ARSR"/>
    <property type="match status" value="1"/>
</dbReference>
<dbReference type="EMBL" id="REFR01000013">
    <property type="protein sequence ID" value="RMB04605.1"/>
    <property type="molecule type" value="Genomic_DNA"/>
</dbReference>